<evidence type="ECO:0000256" key="1">
    <source>
        <dbReference type="SAM" id="MobiDB-lite"/>
    </source>
</evidence>
<accession>A0AAE0D6F6</accession>
<feature type="chain" id="PRO_5041933400" evidence="2">
    <location>
        <begin position="34"/>
        <end position="787"/>
    </location>
</feature>
<protein>
    <submittedName>
        <fullName evidence="3">Uncharacterized protein</fullName>
    </submittedName>
</protein>
<feature type="signal peptide" evidence="2">
    <location>
        <begin position="1"/>
        <end position="33"/>
    </location>
</feature>
<evidence type="ECO:0000256" key="2">
    <source>
        <dbReference type="SAM" id="SignalP"/>
    </source>
</evidence>
<organism evidence="3 4">
    <name type="scientific">Colletotrichum kahawae</name>
    <name type="common">Coffee berry disease fungus</name>
    <dbReference type="NCBI Taxonomy" id="34407"/>
    <lineage>
        <taxon>Eukaryota</taxon>
        <taxon>Fungi</taxon>
        <taxon>Dikarya</taxon>
        <taxon>Ascomycota</taxon>
        <taxon>Pezizomycotina</taxon>
        <taxon>Sordariomycetes</taxon>
        <taxon>Hypocreomycetidae</taxon>
        <taxon>Glomerellales</taxon>
        <taxon>Glomerellaceae</taxon>
        <taxon>Colletotrichum</taxon>
        <taxon>Colletotrichum gloeosporioides species complex</taxon>
    </lineage>
</organism>
<dbReference type="PANTHER" id="PTHR41244">
    <property type="entry name" value="RHAMNAN SYNTHESIS F"/>
    <property type="match status" value="1"/>
</dbReference>
<dbReference type="Proteomes" id="UP001281614">
    <property type="component" value="Unassembled WGS sequence"/>
</dbReference>
<comment type="caution">
    <text evidence="3">The sequence shown here is derived from an EMBL/GenBank/DDBJ whole genome shotgun (WGS) entry which is preliminary data.</text>
</comment>
<dbReference type="EMBL" id="VYYT01000135">
    <property type="protein sequence ID" value="KAK2764692.1"/>
    <property type="molecule type" value="Genomic_DNA"/>
</dbReference>
<dbReference type="PANTHER" id="PTHR41244:SF1">
    <property type="entry name" value="GLYCOSYLTRANSFERASE"/>
    <property type="match status" value="1"/>
</dbReference>
<feature type="region of interest" description="Disordered" evidence="1">
    <location>
        <begin position="306"/>
        <end position="337"/>
    </location>
</feature>
<proteinExistence type="predicted"/>
<evidence type="ECO:0000313" key="3">
    <source>
        <dbReference type="EMBL" id="KAK2764692.1"/>
    </source>
</evidence>
<sequence length="787" mass="89342">MAAAILQSNTSVRRQWVAFLSVLLLLCWVKVLSHGSAPSDGQNIRPDSLHVPQTYGSTPFGKNDEYRDSRSHWSSFKNRLSTYMPGKQNHNHAAVSQALPEYSIKPIAYVFPQFHAIPENDKFWGENFTEWVNVQKLTINKYGVEVIRPAKEIGFYNLLDLDTRKRWTDTIKKSQLHGLVFHHYWFGYPVMDKVLQAMLNDGHPDVPFMLNWANEPWTVRWDGADQATGTLLAQKYGDIDDWRKHYEWMKPFFIHPNYIRVNGKVQMMVYNPGHIGDLGKRMFEAWRLWASQDPEVGGMDVIETKLESDDPSSRGSTDAINEFGLRSGGGSDCTAWPQNPRSHRTYYRGALVGWDNTPRHATDGGGDALVFNHPKTWKHSTTDGMIQVMRRIKTDPNPVGQENFLFINAFNEWGESNTFEHSTRFGDGFLKALNEAKEYADTHIKWSPHLLLESSKIAQEVNDNNTQVDACVIIRDFHTTYPFQEAWTLAQTVDSLRDLKNKRWRAVVAGVHSDDEKRKVDYTLLNMHEPRIINADIPDDVQQRIEESPDGSNATDWVIKNIDTVSPGCGRAKYMLITNATNLYEPDAFDALGTADADIVGMNFESKESMRLDDAAQPANFTWQQRCERFENGMSRTCRASTVDSELLDLGAAFINMKRWRKERVELVQSVRKGGESSILRKLAKQSSPWTWAPPAAGISESCHMLQAGALTTCLRSGRLWTDLPDAGGYSADCVSGAGLRDRYPGPKIPDQFDYARFDQHPFCVRLSQKFYEDAVGSSTESSTPTE</sequence>
<keyword evidence="2" id="KW-0732">Signal</keyword>
<name>A0AAE0D6F6_COLKA</name>
<dbReference type="AlphaFoldDB" id="A0AAE0D6F6"/>
<dbReference type="Pfam" id="PF14307">
    <property type="entry name" value="Glyco_tran_WbsX"/>
    <property type="match status" value="2"/>
</dbReference>
<dbReference type="InterPro" id="IPR032719">
    <property type="entry name" value="WbsX"/>
</dbReference>
<gene>
    <name evidence="3" type="ORF">CKAH01_04857</name>
</gene>
<keyword evidence="4" id="KW-1185">Reference proteome</keyword>
<dbReference type="CDD" id="cd11579">
    <property type="entry name" value="Glyco_tran_WbsX"/>
    <property type="match status" value="1"/>
</dbReference>
<evidence type="ECO:0000313" key="4">
    <source>
        <dbReference type="Proteomes" id="UP001281614"/>
    </source>
</evidence>
<dbReference type="Gene3D" id="3.20.20.80">
    <property type="entry name" value="Glycosidases"/>
    <property type="match status" value="1"/>
</dbReference>
<reference evidence="3" key="1">
    <citation type="submission" date="2023-02" db="EMBL/GenBank/DDBJ databases">
        <title>Colletotrichum kahawae CIFC_Que2 genome sequencing and assembly.</title>
        <authorList>
            <person name="Baroncelli R."/>
        </authorList>
    </citation>
    <scope>NUCLEOTIDE SEQUENCE</scope>
    <source>
        <strain evidence="3">CIFC_Que2</strain>
    </source>
</reference>